<evidence type="ECO:0000256" key="8">
    <source>
        <dbReference type="ARBA" id="ARBA00022723"/>
    </source>
</evidence>
<comment type="function">
    <text evidence="18">DNA polymerase III is a complex, multichain enzyme responsible for most of the replicative synthesis in bacteria. The epsilon subunit contain the editing function and is a proofreading 3'-5' exonuclease.</text>
</comment>
<feature type="binding site" evidence="16">
    <location>
        <position position="163"/>
    </location>
    <ligand>
        <name>substrate</name>
    </ligand>
</feature>
<dbReference type="InterPro" id="IPR013520">
    <property type="entry name" value="Ribonucl_H"/>
</dbReference>
<dbReference type="NCBIfam" id="TIGR01406">
    <property type="entry name" value="dnaQ_proteo"/>
    <property type="match status" value="1"/>
</dbReference>
<evidence type="ECO:0000256" key="3">
    <source>
        <dbReference type="ARBA" id="ARBA00020352"/>
    </source>
</evidence>
<feature type="binding site" evidence="17">
    <location>
        <position position="7"/>
    </location>
    <ligand>
        <name>a divalent metal cation</name>
        <dbReference type="ChEBI" id="CHEBI:60240"/>
        <label>1</label>
        <note>catalytic</note>
    </ligand>
</feature>
<evidence type="ECO:0000256" key="1">
    <source>
        <dbReference type="ARBA" id="ARBA00001936"/>
    </source>
</evidence>
<proteinExistence type="predicted"/>
<dbReference type="Proteomes" id="UP000254575">
    <property type="component" value="Unassembled WGS sequence"/>
</dbReference>
<dbReference type="InterPro" id="IPR006054">
    <property type="entry name" value="DnaQ"/>
</dbReference>
<keyword evidence="6 18" id="KW-0235">DNA replication</keyword>
<keyword evidence="8 17" id="KW-0479">Metal-binding</keyword>
<evidence type="ECO:0000256" key="16">
    <source>
        <dbReference type="PIRSR" id="PIRSR606309-2"/>
    </source>
</evidence>
<evidence type="ECO:0000256" key="5">
    <source>
        <dbReference type="ARBA" id="ARBA00022695"/>
    </source>
</evidence>
<evidence type="ECO:0000256" key="2">
    <source>
        <dbReference type="ARBA" id="ARBA00012417"/>
    </source>
</evidence>
<keyword evidence="22" id="KW-1185">Reference proteome</keyword>
<dbReference type="GO" id="GO:0046872">
    <property type="term" value="F:metal ion binding"/>
    <property type="evidence" value="ECO:0007669"/>
    <property type="project" value="UniProtKB-KW"/>
</dbReference>
<keyword evidence="10 18" id="KW-0269">Exonuclease</keyword>
<dbReference type="InterPro" id="IPR036397">
    <property type="entry name" value="RNaseH_sf"/>
</dbReference>
<evidence type="ECO:0000256" key="6">
    <source>
        <dbReference type="ARBA" id="ARBA00022705"/>
    </source>
</evidence>
<organism evidence="21 22">
    <name type="scientific">Suttonella indologenes</name>
    <dbReference type="NCBI Taxonomy" id="13276"/>
    <lineage>
        <taxon>Bacteria</taxon>
        <taxon>Pseudomonadati</taxon>
        <taxon>Pseudomonadota</taxon>
        <taxon>Gammaproteobacteria</taxon>
        <taxon>Cardiobacteriales</taxon>
        <taxon>Cardiobacteriaceae</taxon>
        <taxon>Suttonella</taxon>
    </lineage>
</organism>
<feature type="binding site" evidence="16">
    <location>
        <position position="7"/>
    </location>
    <ligand>
        <name>substrate</name>
    </ligand>
</feature>
<dbReference type="NCBIfam" id="NF004316">
    <property type="entry name" value="PRK05711.1"/>
    <property type="match status" value="1"/>
</dbReference>
<dbReference type="GO" id="GO:0008408">
    <property type="term" value="F:3'-5' exonuclease activity"/>
    <property type="evidence" value="ECO:0007669"/>
    <property type="project" value="TreeGrafter"/>
</dbReference>
<feature type="binding site" evidence="16">
    <location>
        <position position="9"/>
    </location>
    <ligand>
        <name>substrate</name>
    </ligand>
</feature>
<dbReference type="Gene3D" id="3.30.420.10">
    <property type="entry name" value="Ribonuclease H-like superfamily/Ribonuclease H"/>
    <property type="match status" value="1"/>
</dbReference>
<evidence type="ECO:0000259" key="20">
    <source>
        <dbReference type="SMART" id="SM00479"/>
    </source>
</evidence>
<comment type="subunit">
    <text evidence="18">DNA polymerase III contains a core (composed of alpha, epsilon and theta chains) that associates with a tau subunit. This core dimerizes to form the POLIII' complex. PolIII' associates with the gamma complex (composed of gamma, delta, delta', psi and chi chains) and with the beta chain to form the complete DNA polymerase III complex.</text>
</comment>
<dbReference type="AlphaFoldDB" id="A0A380MHX2"/>
<keyword evidence="5 18" id="KW-0548">Nucleotidyltransferase</keyword>
<feature type="binding site" evidence="16">
    <location>
        <position position="62"/>
    </location>
    <ligand>
        <name>substrate</name>
    </ligand>
</feature>
<evidence type="ECO:0000313" key="21">
    <source>
        <dbReference type="EMBL" id="SUO91343.1"/>
    </source>
</evidence>
<dbReference type="GO" id="GO:0045004">
    <property type="term" value="P:DNA replication proofreading"/>
    <property type="evidence" value="ECO:0007669"/>
    <property type="project" value="TreeGrafter"/>
</dbReference>
<dbReference type="InterPro" id="IPR006309">
    <property type="entry name" value="DnaQ_proteo"/>
</dbReference>
<evidence type="ECO:0000256" key="17">
    <source>
        <dbReference type="PIRSR" id="PIRSR606309-3"/>
    </source>
</evidence>
<evidence type="ECO:0000256" key="18">
    <source>
        <dbReference type="RuleBase" id="RU364087"/>
    </source>
</evidence>
<evidence type="ECO:0000256" key="7">
    <source>
        <dbReference type="ARBA" id="ARBA00022722"/>
    </source>
</evidence>
<accession>A0A380MHX2</accession>
<keyword evidence="7 18" id="KW-0540">Nuclease</keyword>
<evidence type="ECO:0000256" key="4">
    <source>
        <dbReference type="ARBA" id="ARBA00022679"/>
    </source>
</evidence>
<comment type="cofactor">
    <cofactor evidence="1 18">
        <name>Mn(2+)</name>
        <dbReference type="ChEBI" id="CHEBI:29035"/>
    </cofactor>
</comment>
<dbReference type="OrthoDB" id="9804290at2"/>
<feature type="active site" description="Proton acceptor" evidence="15">
    <location>
        <position position="158"/>
    </location>
</feature>
<comment type="cofactor">
    <cofactor evidence="17">
        <name>Mg(2+)</name>
        <dbReference type="ChEBI" id="CHEBI:18420"/>
    </cofactor>
    <cofactor evidence="17">
        <name>Mn(2+)</name>
        <dbReference type="ChEBI" id="CHEBI:29035"/>
    </cofactor>
    <text evidence="17">Binds 2 divalent metal cations. Magnesium or manganese.</text>
</comment>
<dbReference type="SUPFAM" id="SSF53098">
    <property type="entry name" value="Ribonuclease H-like"/>
    <property type="match status" value="1"/>
</dbReference>
<gene>
    <name evidence="18 21" type="primary">dnaQ</name>
    <name evidence="21" type="ORF">NCTC10717_00112</name>
</gene>
<evidence type="ECO:0000256" key="15">
    <source>
        <dbReference type="PIRSR" id="PIRSR606309-1"/>
    </source>
</evidence>
<feature type="binding site" evidence="16">
    <location>
        <position position="57"/>
    </location>
    <ligand>
        <name>substrate</name>
    </ligand>
</feature>
<name>A0A380MHX2_9GAMM</name>
<feature type="region of interest" description="Disordered" evidence="19">
    <location>
        <begin position="183"/>
        <end position="202"/>
    </location>
</feature>
<dbReference type="GO" id="GO:0003887">
    <property type="term" value="F:DNA-directed DNA polymerase activity"/>
    <property type="evidence" value="ECO:0007669"/>
    <property type="project" value="UniProtKB-KW"/>
</dbReference>
<dbReference type="GO" id="GO:0003677">
    <property type="term" value="F:DNA binding"/>
    <property type="evidence" value="ECO:0007669"/>
    <property type="project" value="InterPro"/>
</dbReference>
<reference evidence="21 22" key="1">
    <citation type="submission" date="2018-06" db="EMBL/GenBank/DDBJ databases">
        <authorList>
            <consortium name="Pathogen Informatics"/>
            <person name="Doyle S."/>
        </authorList>
    </citation>
    <scope>NUCLEOTIDE SEQUENCE [LARGE SCALE GENOMIC DNA]</scope>
    <source>
        <strain evidence="21 22">NCTC10717</strain>
    </source>
</reference>
<evidence type="ECO:0000256" key="11">
    <source>
        <dbReference type="ARBA" id="ARBA00022842"/>
    </source>
</evidence>
<dbReference type="InterPro" id="IPR012337">
    <property type="entry name" value="RNaseH-like_sf"/>
</dbReference>
<dbReference type="CDD" id="cd06131">
    <property type="entry name" value="DNA_pol_III_epsilon_Ecoli_like"/>
    <property type="match status" value="1"/>
</dbReference>
<evidence type="ECO:0000313" key="22">
    <source>
        <dbReference type="Proteomes" id="UP000254575"/>
    </source>
</evidence>
<dbReference type="Pfam" id="PF00929">
    <property type="entry name" value="RNase_T"/>
    <property type="match status" value="1"/>
</dbReference>
<evidence type="ECO:0000256" key="13">
    <source>
        <dbReference type="ARBA" id="ARBA00023211"/>
    </source>
</evidence>
<evidence type="ECO:0000256" key="9">
    <source>
        <dbReference type="ARBA" id="ARBA00022801"/>
    </source>
</evidence>
<keyword evidence="12 18" id="KW-0239">DNA-directed DNA polymerase</keyword>
<comment type="catalytic activity">
    <reaction evidence="14 18">
        <text>DNA(n) + a 2'-deoxyribonucleoside 5'-triphosphate = DNA(n+1) + diphosphate</text>
        <dbReference type="Rhea" id="RHEA:22508"/>
        <dbReference type="Rhea" id="RHEA-COMP:17339"/>
        <dbReference type="Rhea" id="RHEA-COMP:17340"/>
        <dbReference type="ChEBI" id="CHEBI:33019"/>
        <dbReference type="ChEBI" id="CHEBI:61560"/>
        <dbReference type="ChEBI" id="CHEBI:173112"/>
        <dbReference type="EC" id="2.7.7.7"/>
    </reaction>
</comment>
<dbReference type="PANTHER" id="PTHR30231:SF41">
    <property type="entry name" value="DNA POLYMERASE III SUBUNIT EPSILON"/>
    <property type="match status" value="1"/>
</dbReference>
<dbReference type="SMART" id="SM00479">
    <property type="entry name" value="EXOIII"/>
    <property type="match status" value="1"/>
</dbReference>
<keyword evidence="11 17" id="KW-0460">Magnesium</keyword>
<feature type="domain" description="Exonuclease" evidence="20">
    <location>
        <begin position="2"/>
        <end position="180"/>
    </location>
</feature>
<dbReference type="PANTHER" id="PTHR30231">
    <property type="entry name" value="DNA POLYMERASE III SUBUNIT EPSILON"/>
    <property type="match status" value="1"/>
</dbReference>
<dbReference type="EC" id="2.7.7.7" evidence="2 18"/>
<sequence>MRQIIFDTETTGMNKSSADKAEGHRIIELGCIEIIDRRPTGKTLHLYFNPEQKVDPEAVAVHGLDNKRLAKEPLIGDKWEEIEAFLDGADDLIAHNASFDCQFLNRELALARRGYRIEDKFNIIDTLVLARKEFPGQRVNLDALCKRFNIDNSGREKHGALLDSELLLEVYLKLTSRQSALFGAPQETRAQHKKSTSHNTAQPANGAFTWLAAQASEEEISAHQAIIDSLRR</sequence>
<evidence type="ECO:0000256" key="19">
    <source>
        <dbReference type="SAM" id="MobiDB-lite"/>
    </source>
</evidence>
<feature type="binding site" evidence="17">
    <location>
        <position position="163"/>
    </location>
    <ligand>
        <name>a divalent metal cation</name>
        <dbReference type="ChEBI" id="CHEBI:60240"/>
        <label>1</label>
        <note>catalytic</note>
    </ligand>
</feature>
<evidence type="ECO:0000256" key="10">
    <source>
        <dbReference type="ARBA" id="ARBA00022839"/>
    </source>
</evidence>
<protein>
    <recommendedName>
        <fullName evidence="3 18">DNA polymerase III subunit epsilon</fullName>
        <ecNumber evidence="2 18">2.7.7.7</ecNumber>
    </recommendedName>
</protein>
<keyword evidence="4 18" id="KW-0808">Transferase</keyword>
<dbReference type="GO" id="GO:0005829">
    <property type="term" value="C:cytosol"/>
    <property type="evidence" value="ECO:0007669"/>
    <property type="project" value="TreeGrafter"/>
</dbReference>
<keyword evidence="9 18" id="KW-0378">Hydrolase</keyword>
<evidence type="ECO:0000256" key="12">
    <source>
        <dbReference type="ARBA" id="ARBA00022932"/>
    </source>
</evidence>
<evidence type="ECO:0000256" key="14">
    <source>
        <dbReference type="ARBA" id="ARBA00049244"/>
    </source>
</evidence>
<dbReference type="NCBIfam" id="TIGR00573">
    <property type="entry name" value="dnaq"/>
    <property type="match status" value="1"/>
</dbReference>
<keyword evidence="13 17" id="KW-0464">Manganese</keyword>
<dbReference type="FunFam" id="3.30.420.10:FF:000012">
    <property type="entry name" value="DNA polymerase III subunit epsilon"/>
    <property type="match status" value="1"/>
</dbReference>
<dbReference type="EMBL" id="UHIA01000003">
    <property type="protein sequence ID" value="SUO91343.1"/>
    <property type="molecule type" value="Genomic_DNA"/>
</dbReference>
<feature type="binding site" evidence="17">
    <location>
        <position position="9"/>
    </location>
    <ligand>
        <name>a divalent metal cation</name>
        <dbReference type="ChEBI" id="CHEBI:60240"/>
        <label>1</label>
        <note>catalytic</note>
    </ligand>
</feature>
<dbReference type="RefSeq" id="WP_115217445.1">
    <property type="nucleotide sequence ID" value="NZ_UHIA01000003.1"/>
</dbReference>